<proteinExistence type="predicted"/>
<comment type="caution">
    <text evidence="1">The sequence shown here is derived from an EMBL/GenBank/DDBJ whole genome shotgun (WGS) entry which is preliminary data.</text>
</comment>
<organism evidence="1 2">
    <name type="scientific">Operophtera brumata</name>
    <name type="common">Winter moth</name>
    <name type="synonym">Phalaena brumata</name>
    <dbReference type="NCBI Taxonomy" id="104452"/>
    <lineage>
        <taxon>Eukaryota</taxon>
        <taxon>Metazoa</taxon>
        <taxon>Ecdysozoa</taxon>
        <taxon>Arthropoda</taxon>
        <taxon>Hexapoda</taxon>
        <taxon>Insecta</taxon>
        <taxon>Pterygota</taxon>
        <taxon>Neoptera</taxon>
        <taxon>Endopterygota</taxon>
        <taxon>Lepidoptera</taxon>
        <taxon>Glossata</taxon>
        <taxon>Ditrysia</taxon>
        <taxon>Geometroidea</taxon>
        <taxon>Geometridae</taxon>
        <taxon>Larentiinae</taxon>
        <taxon>Operophtera</taxon>
    </lineage>
</organism>
<dbReference type="AlphaFoldDB" id="A0A0L7L6I1"/>
<protein>
    <submittedName>
        <fullName evidence="1">Putative ATP-dependent bile acid permease</fullName>
    </submittedName>
</protein>
<accession>A0A0L7L6I1</accession>
<dbReference type="STRING" id="104452.A0A0L7L6I1"/>
<keyword evidence="2" id="KW-1185">Reference proteome</keyword>
<evidence type="ECO:0000313" key="2">
    <source>
        <dbReference type="Proteomes" id="UP000037510"/>
    </source>
</evidence>
<dbReference type="Proteomes" id="UP000037510">
    <property type="component" value="Unassembled WGS sequence"/>
</dbReference>
<name>A0A0L7L6I1_OPEBR</name>
<reference evidence="1 2" key="1">
    <citation type="journal article" date="2015" name="Genome Biol. Evol.">
        <title>The genome of winter moth (Operophtera brumata) provides a genomic perspective on sexual dimorphism and phenology.</title>
        <authorList>
            <person name="Derks M.F."/>
            <person name="Smit S."/>
            <person name="Salis L."/>
            <person name="Schijlen E."/>
            <person name="Bossers A."/>
            <person name="Mateman C."/>
            <person name="Pijl A.S."/>
            <person name="de Ridder D."/>
            <person name="Groenen M.A."/>
            <person name="Visser M.E."/>
            <person name="Megens H.J."/>
        </authorList>
    </citation>
    <scope>NUCLEOTIDE SEQUENCE [LARGE SCALE GENOMIC DNA]</scope>
    <source>
        <strain evidence="1">WM2013NL</strain>
        <tissue evidence="1">Head and thorax</tissue>
    </source>
</reference>
<evidence type="ECO:0000313" key="1">
    <source>
        <dbReference type="EMBL" id="KOB70924.1"/>
    </source>
</evidence>
<sequence>MIGLVGMCQYGMRQTAEVENQMTSVSTAIDSSVGLAITQVIGLVGMCQYGMRQTAEVENQMTSVSTAIDSLDTVAWD</sequence>
<dbReference type="EMBL" id="JTDY01002686">
    <property type="protein sequence ID" value="KOB70924.1"/>
    <property type="molecule type" value="Genomic_DNA"/>
</dbReference>
<gene>
    <name evidence="1" type="ORF">OBRU01_06605</name>
</gene>